<feature type="compositionally biased region" description="Basic residues" evidence="1">
    <location>
        <begin position="175"/>
        <end position="191"/>
    </location>
</feature>
<reference evidence="2 3" key="1">
    <citation type="submission" date="2019-09" db="EMBL/GenBank/DDBJ databases">
        <title>Draft genome of the ectomycorrhizal ascomycete Sphaerosporella brunnea.</title>
        <authorList>
            <consortium name="DOE Joint Genome Institute"/>
            <person name="Benucci G.M."/>
            <person name="Marozzi G."/>
            <person name="Antonielli L."/>
            <person name="Sanchez S."/>
            <person name="Marco P."/>
            <person name="Wang X."/>
            <person name="Falini L.B."/>
            <person name="Barry K."/>
            <person name="Haridas S."/>
            <person name="Lipzen A."/>
            <person name="Labutti K."/>
            <person name="Grigoriev I.V."/>
            <person name="Murat C."/>
            <person name="Martin F."/>
            <person name="Albertini E."/>
            <person name="Donnini D."/>
            <person name="Bonito G."/>
        </authorList>
    </citation>
    <scope>NUCLEOTIDE SEQUENCE [LARGE SCALE GENOMIC DNA]</scope>
    <source>
        <strain evidence="2 3">Sb_GMNB300</strain>
    </source>
</reference>
<evidence type="ECO:0000313" key="2">
    <source>
        <dbReference type="EMBL" id="KAA8896878.1"/>
    </source>
</evidence>
<protein>
    <submittedName>
        <fullName evidence="2">Mitochondrial ribosomal protein subunit L20-domain-containing protein</fullName>
    </submittedName>
</protein>
<keyword evidence="2" id="KW-0689">Ribosomal protein</keyword>
<gene>
    <name evidence="2" type="ORF">FN846DRAFT_266704</name>
</gene>
<feature type="compositionally biased region" description="Polar residues" evidence="1">
    <location>
        <begin position="60"/>
        <end position="69"/>
    </location>
</feature>
<dbReference type="PANTHER" id="PTHR28266">
    <property type="entry name" value="54S RIBOSOMAL PROTEIN L20, MITOCHONDRIAL"/>
    <property type="match status" value="1"/>
</dbReference>
<sequence>MNSFTYALRQSLPRASNLQKTFLRHESSSRRHTKALRLHPHPSMKITPNSPQTDHIVYNPPSSASNPLVTPTLFLPKDDARRELLAAAPKPAPETAESQGLPPPVRPPYEKTYHLTPTDMKEIRRLRNTDPARWNRTELAKKFNCSSLFIGMVCQASEQRIAEMAARVEKVKSRWGSKRAAARQDRQRRRAGWGGADGL</sequence>
<feature type="region of interest" description="Disordered" evidence="1">
    <location>
        <begin position="175"/>
        <end position="199"/>
    </location>
</feature>
<proteinExistence type="predicted"/>
<evidence type="ECO:0000256" key="1">
    <source>
        <dbReference type="SAM" id="MobiDB-lite"/>
    </source>
</evidence>
<feature type="compositionally biased region" description="Low complexity" evidence="1">
    <location>
        <begin position="88"/>
        <end position="97"/>
    </location>
</feature>
<dbReference type="GO" id="GO:0003735">
    <property type="term" value="F:structural constituent of ribosome"/>
    <property type="evidence" value="ECO:0007669"/>
    <property type="project" value="TreeGrafter"/>
</dbReference>
<name>A0A5J5ENB6_9PEZI</name>
<evidence type="ECO:0000313" key="3">
    <source>
        <dbReference type="Proteomes" id="UP000326924"/>
    </source>
</evidence>
<comment type="caution">
    <text evidence="2">The sequence shown here is derived from an EMBL/GenBank/DDBJ whole genome shotgun (WGS) entry which is preliminary data.</text>
</comment>
<dbReference type="AlphaFoldDB" id="A0A5J5ENB6"/>
<organism evidence="2 3">
    <name type="scientific">Sphaerosporella brunnea</name>
    <dbReference type="NCBI Taxonomy" id="1250544"/>
    <lineage>
        <taxon>Eukaryota</taxon>
        <taxon>Fungi</taxon>
        <taxon>Dikarya</taxon>
        <taxon>Ascomycota</taxon>
        <taxon>Pezizomycotina</taxon>
        <taxon>Pezizomycetes</taxon>
        <taxon>Pezizales</taxon>
        <taxon>Pyronemataceae</taxon>
        <taxon>Sphaerosporella</taxon>
    </lineage>
</organism>
<dbReference type="FunCoup" id="A0A5J5ENB6">
    <property type="interactions" value="135"/>
</dbReference>
<accession>A0A5J5ENB6</accession>
<dbReference type="InParanoid" id="A0A5J5ENB6"/>
<dbReference type="OrthoDB" id="6021263at2759"/>
<dbReference type="EMBL" id="VXIS01000206">
    <property type="protein sequence ID" value="KAA8896878.1"/>
    <property type="molecule type" value="Genomic_DNA"/>
</dbReference>
<keyword evidence="3" id="KW-1185">Reference proteome</keyword>
<dbReference type="Proteomes" id="UP000326924">
    <property type="component" value="Unassembled WGS sequence"/>
</dbReference>
<feature type="compositionally biased region" description="Basic residues" evidence="1">
    <location>
        <begin position="30"/>
        <end position="42"/>
    </location>
</feature>
<feature type="region of interest" description="Disordered" evidence="1">
    <location>
        <begin position="88"/>
        <end position="111"/>
    </location>
</feature>
<dbReference type="GO" id="GO:0005762">
    <property type="term" value="C:mitochondrial large ribosomal subunit"/>
    <property type="evidence" value="ECO:0007669"/>
    <property type="project" value="TreeGrafter"/>
</dbReference>
<keyword evidence="2" id="KW-0687">Ribonucleoprotein</keyword>
<dbReference type="InterPro" id="IPR024388">
    <property type="entry name" value="Ribosomal_mL58"/>
</dbReference>
<dbReference type="Pfam" id="PF12824">
    <property type="entry name" value="MRP-L20"/>
    <property type="match status" value="1"/>
</dbReference>
<dbReference type="PANTHER" id="PTHR28266:SF1">
    <property type="entry name" value="LARGE RIBOSOMAL SUBUNIT PROTEIN ML58"/>
    <property type="match status" value="1"/>
</dbReference>
<feature type="region of interest" description="Disordered" evidence="1">
    <location>
        <begin position="22"/>
        <end position="70"/>
    </location>
</feature>